<dbReference type="OrthoDB" id="7193207at2"/>
<accession>A0A2S7J540</accession>
<dbReference type="EMBL" id="PTRC01000005">
    <property type="protein sequence ID" value="PQA75336.1"/>
    <property type="molecule type" value="Genomic_DNA"/>
</dbReference>
<dbReference type="RefSeq" id="WP_067182889.1">
    <property type="nucleotide sequence ID" value="NZ_PTRC01000005.1"/>
</dbReference>
<protein>
    <submittedName>
        <fullName evidence="2">Uncharacterized protein</fullName>
    </submittedName>
</protein>
<keyword evidence="3" id="KW-1185">Reference proteome</keyword>
<feature type="compositionally biased region" description="Basic residues" evidence="1">
    <location>
        <begin position="8"/>
        <end position="17"/>
    </location>
</feature>
<dbReference type="Proteomes" id="UP000238493">
    <property type="component" value="Unassembled WGS sequence"/>
</dbReference>
<proteinExistence type="predicted"/>
<reference evidence="2 3" key="1">
    <citation type="submission" date="2018-02" db="EMBL/GenBank/DDBJ databases">
        <title>Draft genome sequence of Ochrobactrum oryzae found in Brazil.</title>
        <authorList>
            <person name="Cerdeira L."/>
            <person name="Andrade F."/>
            <person name="Zacariotto T."/>
            <person name="Barbosa B."/>
            <person name="Santos S."/>
            <person name="Cassetari V."/>
            <person name="Lincopan N."/>
        </authorList>
    </citation>
    <scope>NUCLEOTIDE SEQUENCE [LARGE SCALE GENOMIC DNA]</scope>
    <source>
        <strain evidence="2 3">OA447</strain>
    </source>
</reference>
<sequence length="106" mass="12253">MSTERTAAPRRRARRVAPKATPTDLYDYAADPEPRSQKGRRAPRTDKHDLPVYDDWPDLVPVTEEEVDVFERYFGDLLDRLFGGPLYSKLGENNLKIISENDMDKE</sequence>
<evidence type="ECO:0000256" key="1">
    <source>
        <dbReference type="SAM" id="MobiDB-lite"/>
    </source>
</evidence>
<organism evidence="2 3">
    <name type="scientific">Brucella oryzae</name>
    <dbReference type="NCBI Taxonomy" id="335286"/>
    <lineage>
        <taxon>Bacteria</taxon>
        <taxon>Pseudomonadati</taxon>
        <taxon>Pseudomonadota</taxon>
        <taxon>Alphaproteobacteria</taxon>
        <taxon>Hyphomicrobiales</taxon>
        <taxon>Brucellaceae</taxon>
        <taxon>Brucella/Ochrobactrum group</taxon>
        <taxon>Brucella</taxon>
    </lineage>
</organism>
<feature type="region of interest" description="Disordered" evidence="1">
    <location>
        <begin position="1"/>
        <end position="51"/>
    </location>
</feature>
<comment type="caution">
    <text evidence="2">The sequence shown here is derived from an EMBL/GenBank/DDBJ whole genome shotgun (WGS) entry which is preliminary data.</text>
</comment>
<name>A0A2S7J540_9HYPH</name>
<evidence type="ECO:0000313" key="3">
    <source>
        <dbReference type="Proteomes" id="UP000238493"/>
    </source>
</evidence>
<gene>
    <name evidence="2" type="ORF">C3731_01825</name>
</gene>
<dbReference type="AlphaFoldDB" id="A0A2S7J540"/>
<evidence type="ECO:0000313" key="2">
    <source>
        <dbReference type="EMBL" id="PQA75336.1"/>
    </source>
</evidence>